<sequence length="394" mass="45544">MAFQIGDAVQHGFVDNRQKGRVHGKIWLRGRARPLVLDLQGNAGPDLAGRRVHFRRRGTPMILPASPPLADYQRGVLGDLTALRPTEIPDVPLETLLRWPEDADPPPTRVIPTFYLEWFTPERARIVVQGMDFHLRRSRPLWQLTREEEAERVRQVETAWARYLAEWDSFIERLDRSVKDPEEPWDEYDYERFLQVCEARGEKYNELVEKYGDTPEGRARIAEAMGWGFEEELLEEEDEEGPDLDDVPEQPVEPDPAREGRDWVRSPSGEIWHPLEQRWWELSQRAEQAFQNRLGKSGFLDHPEAVALLVQFRITAGRLGSALRGVAWGEPELEGPLVVACLKRALASLHETQRCFRAACEATGLAGPQAQRLQRELFLIRETILHLMQEFRKR</sequence>
<dbReference type="EMBL" id="JAAKYA010000071">
    <property type="protein sequence ID" value="NGO39774.1"/>
    <property type="molecule type" value="Genomic_DNA"/>
</dbReference>
<keyword evidence="3" id="KW-1185">Reference proteome</keyword>
<name>A0A6M1RWP0_9BACT</name>
<feature type="compositionally biased region" description="Basic and acidic residues" evidence="1">
    <location>
        <begin position="255"/>
        <end position="264"/>
    </location>
</feature>
<protein>
    <submittedName>
        <fullName evidence="2">Uncharacterized protein</fullName>
    </submittedName>
</protein>
<evidence type="ECO:0000313" key="3">
    <source>
        <dbReference type="Proteomes" id="UP000477311"/>
    </source>
</evidence>
<proteinExistence type="predicted"/>
<gene>
    <name evidence="2" type="ORF">G4L39_10260</name>
</gene>
<dbReference type="AlphaFoldDB" id="A0A6M1RWP0"/>
<feature type="compositionally biased region" description="Acidic residues" evidence="1">
    <location>
        <begin position="234"/>
        <end position="248"/>
    </location>
</feature>
<evidence type="ECO:0000313" key="2">
    <source>
        <dbReference type="EMBL" id="NGO39774.1"/>
    </source>
</evidence>
<reference evidence="2 3" key="1">
    <citation type="submission" date="2020-02" db="EMBL/GenBank/DDBJ databases">
        <title>Draft genome sequence of Limisphaera ngatamarikiensis NGM72.4T, a thermophilic Verrucomicrobia grouped in subdivision 3.</title>
        <authorList>
            <person name="Carere C.R."/>
            <person name="Steen J."/>
            <person name="Hugenholtz P."/>
            <person name="Stott M.B."/>
        </authorList>
    </citation>
    <scope>NUCLEOTIDE SEQUENCE [LARGE SCALE GENOMIC DNA]</scope>
    <source>
        <strain evidence="2 3">NGM72.4</strain>
    </source>
</reference>
<dbReference type="Proteomes" id="UP000477311">
    <property type="component" value="Unassembled WGS sequence"/>
</dbReference>
<accession>A0A6M1RWP0</accession>
<evidence type="ECO:0000256" key="1">
    <source>
        <dbReference type="SAM" id="MobiDB-lite"/>
    </source>
</evidence>
<feature type="region of interest" description="Disordered" evidence="1">
    <location>
        <begin position="234"/>
        <end position="264"/>
    </location>
</feature>
<organism evidence="2 3">
    <name type="scientific">Limisphaera ngatamarikiensis</name>
    <dbReference type="NCBI Taxonomy" id="1324935"/>
    <lineage>
        <taxon>Bacteria</taxon>
        <taxon>Pseudomonadati</taxon>
        <taxon>Verrucomicrobiota</taxon>
        <taxon>Verrucomicrobiia</taxon>
        <taxon>Limisphaerales</taxon>
        <taxon>Limisphaeraceae</taxon>
        <taxon>Limisphaera</taxon>
    </lineage>
</organism>
<comment type="caution">
    <text evidence="2">The sequence shown here is derived from an EMBL/GenBank/DDBJ whole genome shotgun (WGS) entry which is preliminary data.</text>
</comment>
<dbReference type="RefSeq" id="WP_165107999.1">
    <property type="nucleotide sequence ID" value="NZ_JAAKYA010000071.1"/>
</dbReference>